<dbReference type="CDD" id="cd07344">
    <property type="entry name" value="M48_yhfN_like"/>
    <property type="match status" value="1"/>
</dbReference>
<dbReference type="Proteomes" id="UP000295510">
    <property type="component" value="Unassembled WGS sequence"/>
</dbReference>
<name>A0A4R6U685_9BURK</name>
<gene>
    <name evidence="2" type="ORF">DFR43_11115</name>
</gene>
<proteinExistence type="predicted"/>
<comment type="caution">
    <text evidence="2">The sequence shown here is derived from an EMBL/GenBank/DDBJ whole genome shotgun (WGS) entry which is preliminary data.</text>
</comment>
<dbReference type="PANTHER" id="PTHR30399:SF1">
    <property type="entry name" value="UTP PYROPHOSPHATASE"/>
    <property type="match status" value="1"/>
</dbReference>
<reference evidence="2 3" key="1">
    <citation type="submission" date="2019-03" db="EMBL/GenBank/DDBJ databases">
        <title>Genomic Encyclopedia of Type Strains, Phase IV (KMG-IV): sequencing the most valuable type-strain genomes for metagenomic binning, comparative biology and taxonomic classification.</title>
        <authorList>
            <person name="Goeker M."/>
        </authorList>
    </citation>
    <scope>NUCLEOTIDE SEQUENCE [LARGE SCALE GENOMIC DNA]</scope>
    <source>
        <strain evidence="2 3">DSM 19605</strain>
    </source>
</reference>
<dbReference type="Pfam" id="PF01863">
    <property type="entry name" value="YgjP-like"/>
    <property type="match status" value="1"/>
</dbReference>
<organism evidence="2 3">
    <name type="scientific">Tepidicella xavieri</name>
    <dbReference type="NCBI Taxonomy" id="360241"/>
    <lineage>
        <taxon>Bacteria</taxon>
        <taxon>Pseudomonadati</taxon>
        <taxon>Pseudomonadota</taxon>
        <taxon>Betaproteobacteria</taxon>
        <taxon>Burkholderiales</taxon>
        <taxon>Tepidicella</taxon>
    </lineage>
</organism>
<evidence type="ECO:0000313" key="3">
    <source>
        <dbReference type="Proteomes" id="UP000295510"/>
    </source>
</evidence>
<evidence type="ECO:0000313" key="2">
    <source>
        <dbReference type="EMBL" id="TDQ41761.1"/>
    </source>
</evidence>
<dbReference type="AlphaFoldDB" id="A0A4R6U685"/>
<dbReference type="InterPro" id="IPR002725">
    <property type="entry name" value="YgjP-like_metallopeptidase"/>
</dbReference>
<dbReference type="RefSeq" id="WP_164499725.1">
    <property type="nucleotide sequence ID" value="NZ_SNYL01000011.1"/>
</dbReference>
<sequence>MAAQLALFDDAGHAPAARAGRPAAWRHPRANRECCLENAVVAYEFRRARRRTIGLVVNAQGLSVRAPAWVPEAEVLRFLLSKSAWVLDKLRQQASRPAPAMVWRDGAVVDFLGQPLTLSLDPSHRFEGAGAAQVGQRLCVALPQDCGAERLREAVHAWLQAQAQAWFVRRLDHFAPQVGVRWSRLRLSRATTRWGSAKADGSIALHWRLIQLAPDLIDYVVVHELCHLREMNHGPAFWRLVEQVLPDQAQRRQALRRVTLLTLT</sequence>
<dbReference type="InterPro" id="IPR053136">
    <property type="entry name" value="UTP_pyrophosphatase-like"/>
</dbReference>
<keyword evidence="3" id="KW-1185">Reference proteome</keyword>
<feature type="domain" description="YgjP-like metallopeptidase" evidence="1">
    <location>
        <begin position="51"/>
        <end position="257"/>
    </location>
</feature>
<accession>A0A4R6U685</accession>
<evidence type="ECO:0000259" key="1">
    <source>
        <dbReference type="Pfam" id="PF01863"/>
    </source>
</evidence>
<dbReference type="PANTHER" id="PTHR30399">
    <property type="entry name" value="UNCHARACTERIZED PROTEIN YGJP"/>
    <property type="match status" value="1"/>
</dbReference>
<dbReference type="EMBL" id="SNYL01000011">
    <property type="protein sequence ID" value="TDQ41761.1"/>
    <property type="molecule type" value="Genomic_DNA"/>
</dbReference>
<protein>
    <recommendedName>
        <fullName evidence="1">YgjP-like metallopeptidase domain-containing protein</fullName>
    </recommendedName>
</protein>
<dbReference type="Gene3D" id="3.30.2010.10">
    <property type="entry name" value="Metalloproteases ('zincins'), catalytic domain"/>
    <property type="match status" value="1"/>
</dbReference>